<reference evidence="2" key="2">
    <citation type="submission" date="2025-08" db="UniProtKB">
        <authorList>
            <consortium name="Ensembl"/>
        </authorList>
    </citation>
    <scope>IDENTIFICATION</scope>
</reference>
<evidence type="ECO:0000256" key="1">
    <source>
        <dbReference type="SAM" id="MobiDB-lite"/>
    </source>
</evidence>
<proteinExistence type="predicted"/>
<dbReference type="Ensembl" id="ENSOTST00005157100.1">
    <property type="protein sequence ID" value="ENSOTSP00005143252.1"/>
    <property type="gene ID" value="ENSOTSG00005001158.2"/>
</dbReference>
<feature type="region of interest" description="Disordered" evidence="1">
    <location>
        <begin position="821"/>
        <end position="842"/>
    </location>
</feature>
<dbReference type="PANTHER" id="PTHR12044:SF14">
    <property type="entry name" value="MEIOTIC DOUBLE-STRANDED BREAK FORMATION PROTEIN 1"/>
    <property type="match status" value="1"/>
</dbReference>
<protein>
    <recommendedName>
        <fullName evidence="4">Meiosis inhibitor protein 1</fullName>
    </recommendedName>
</protein>
<evidence type="ECO:0000313" key="3">
    <source>
        <dbReference type="Proteomes" id="UP000694402"/>
    </source>
</evidence>
<gene>
    <name evidence="2" type="primary">MEI1</name>
</gene>
<sequence>MTSVDVIYEKIHFRHDPKWSVRVRMGHPDQGGLMICVACVIEMMESNNVASVRKSVALSGISGILKSCPGALKELLLQDHRVCLHFTASLLGMLHTVEDPATLEQAIQVLVQLLLELQSEQYVCYILDEIDTQLCDQSSVRGFLPTFTFLGKLVDAVPSLPQSLASSHVPLLERLCSTLLYPDEGLKASVFYVWQRVWGAGGAAQSLPSPLRDRVCVLLMQTLSHACSSQLTINCLGFLKQLLKLGEVVSVLMNSPCEQIRSDLDQSLDQDQEAQSSTQLSLERCSLPLILKKLLLCGDETLQVASAQCMAAILVHSPSQYCASFIQADVPEFLFERLNCGSEVLLWSVYSCLLLLTEDPLFFSQCHSVYGIESLVRSLKEALRLTNVEVQRQGLLLLTEILDRQPAGVRLFPSAPGFVAVAEAVLSGVCSPSLQVATQAAHAATALLRVNHQSSPVQYKQLEKLVEDIIARCTELPLPASSRCRVSLRGDEPSSQASRAGGFLLQALVCFHAACRLVEQCSSEPGLKENVFTAPSKQVQGQDPLESLCLCLLHCCDTVCIPTVTRHCELAPNAQVLQHFFSILSYQFSLLPSLMPLFAAKLASSGFFRLALEHKAVLCAGNRNPALNAACCGFLQRLSVSLLSQPDPAASILPQDCEEIEAVLRSSLPSLCCRVCEWPSLLCESPGPQCDPAGPRTTQYCLLTLLHLALQHGDRLLPDSTVFSCVVTLLCSVQEQGDSALPPCVLRSALYLLSVTQDKSPDLDWAPLNCISKALSSSPSFASLYTHHPPLLHFLFRYPELAEHFGPRVLELWLSHRAQATPQSDTNSKKTEGPSEQNQDPDNTALLTLLEKSPTVILNLLGMVCTSEAPLAERAVEVLGSFLQGRRGCKAGLCTLLRPTLLQVLQRLGLESSQGTGAVGSLPLVLRLLCLMQTSGSTENEMDGIHFKLLYHVSNLAGKLQASNTECLLPAFSYLYCCLRLSPPHCTDRAVSMLLCNAGLMDQLQATLDLSSSLSPPSALLCCSRLLLSSLVTLQHTHSAQVHRSIRLNLGSTVQALVFGKRKTGSLLLASSLRLLQAVLDVDLESPVLCVSVGPRAGQRPLGDTDSSLHPLGSYGAHCLITTLYGLLLQKQELLLSVSVNCLGSLLRFLQRRSPSTAQHVVCQPWSRFLLYSLLNSGESCLLHPATLTLLTLLLRYGSRVVVWEPDLCQVLEAVEKRGLNELGENTTQALRQLLTQLQCSIFHPPPTEESRLQANTLMESLNSLPPTANDDLPTSILRVGEMYLCLSDFTVKTDGHNGSQL</sequence>
<dbReference type="GeneTree" id="ENSGT00390000002077"/>
<name>A0AAZ3RNT7_ONCTS</name>
<keyword evidence="3" id="KW-1185">Reference proteome</keyword>
<reference evidence="2" key="3">
    <citation type="submission" date="2025-09" db="UniProtKB">
        <authorList>
            <consortium name="Ensembl"/>
        </authorList>
    </citation>
    <scope>IDENTIFICATION</scope>
</reference>
<dbReference type="Proteomes" id="UP000694402">
    <property type="component" value="Unassembled WGS sequence"/>
</dbReference>
<evidence type="ECO:0008006" key="4">
    <source>
        <dbReference type="Google" id="ProtNLM"/>
    </source>
</evidence>
<dbReference type="InterPro" id="IPR052133">
    <property type="entry name" value="Immune_Signaling-Apoptosis_Reg"/>
</dbReference>
<evidence type="ECO:0000313" key="2">
    <source>
        <dbReference type="Ensembl" id="ENSOTSP00005143252.1"/>
    </source>
</evidence>
<reference evidence="3" key="1">
    <citation type="journal article" date="2018" name="PLoS ONE">
        <title>Chinook salmon (Oncorhynchus tshawytscha) genome and transcriptome.</title>
        <authorList>
            <person name="Christensen K.A."/>
            <person name="Leong J.S."/>
            <person name="Sakhrani D."/>
            <person name="Biagi C.A."/>
            <person name="Minkley D.R."/>
            <person name="Withler R.E."/>
            <person name="Rondeau E.B."/>
            <person name="Koop B.F."/>
            <person name="Devlin R.H."/>
        </authorList>
    </citation>
    <scope>NUCLEOTIDE SEQUENCE [LARGE SCALE GENOMIC DNA]</scope>
</reference>
<dbReference type="PANTHER" id="PTHR12044">
    <property type="entry name" value="BCL2 INTERACTING MEDIATOR OF CELL DEATH"/>
    <property type="match status" value="1"/>
</dbReference>
<accession>A0AAZ3RNT7</accession>
<dbReference type="GO" id="GO:0007127">
    <property type="term" value="P:meiosis I"/>
    <property type="evidence" value="ECO:0007669"/>
    <property type="project" value="TreeGrafter"/>
</dbReference>
<organism evidence="2 3">
    <name type="scientific">Oncorhynchus tshawytscha</name>
    <name type="common">Chinook salmon</name>
    <name type="synonym">Salmo tshawytscha</name>
    <dbReference type="NCBI Taxonomy" id="74940"/>
    <lineage>
        <taxon>Eukaryota</taxon>
        <taxon>Metazoa</taxon>
        <taxon>Chordata</taxon>
        <taxon>Craniata</taxon>
        <taxon>Vertebrata</taxon>
        <taxon>Euteleostomi</taxon>
        <taxon>Actinopterygii</taxon>
        <taxon>Neopterygii</taxon>
        <taxon>Teleostei</taxon>
        <taxon>Protacanthopterygii</taxon>
        <taxon>Salmoniformes</taxon>
        <taxon>Salmonidae</taxon>
        <taxon>Salmoninae</taxon>
        <taxon>Oncorhynchus</taxon>
    </lineage>
</organism>